<gene>
    <name evidence="2" type="ORF">FA14DRAFT_72178</name>
</gene>
<evidence type="ECO:0000256" key="1">
    <source>
        <dbReference type="SAM" id="MobiDB-lite"/>
    </source>
</evidence>
<organism evidence="2 3">
    <name type="scientific">Meira miltonrushii</name>
    <dbReference type="NCBI Taxonomy" id="1280837"/>
    <lineage>
        <taxon>Eukaryota</taxon>
        <taxon>Fungi</taxon>
        <taxon>Dikarya</taxon>
        <taxon>Basidiomycota</taxon>
        <taxon>Ustilaginomycotina</taxon>
        <taxon>Exobasidiomycetes</taxon>
        <taxon>Exobasidiales</taxon>
        <taxon>Brachybasidiaceae</taxon>
        <taxon>Meira</taxon>
    </lineage>
</organism>
<evidence type="ECO:0000313" key="3">
    <source>
        <dbReference type="Proteomes" id="UP000245771"/>
    </source>
</evidence>
<evidence type="ECO:0000313" key="2">
    <source>
        <dbReference type="EMBL" id="PWN34407.1"/>
    </source>
</evidence>
<dbReference type="GeneID" id="37024545"/>
<feature type="region of interest" description="Disordered" evidence="1">
    <location>
        <begin position="150"/>
        <end position="247"/>
    </location>
</feature>
<dbReference type="RefSeq" id="XP_025354709.1">
    <property type="nucleotide sequence ID" value="XM_025502764.1"/>
</dbReference>
<dbReference type="EMBL" id="KZ819604">
    <property type="protein sequence ID" value="PWN34407.1"/>
    <property type="molecule type" value="Genomic_DNA"/>
</dbReference>
<keyword evidence="3" id="KW-1185">Reference proteome</keyword>
<dbReference type="AlphaFoldDB" id="A0A316VA08"/>
<feature type="compositionally biased region" description="Polar residues" evidence="1">
    <location>
        <begin position="203"/>
        <end position="212"/>
    </location>
</feature>
<proteinExistence type="predicted"/>
<protein>
    <submittedName>
        <fullName evidence="2">Uncharacterized protein</fullName>
    </submittedName>
</protein>
<feature type="compositionally biased region" description="Polar residues" evidence="1">
    <location>
        <begin position="177"/>
        <end position="196"/>
    </location>
</feature>
<accession>A0A316VA08</accession>
<dbReference type="Proteomes" id="UP000245771">
    <property type="component" value="Unassembled WGS sequence"/>
</dbReference>
<name>A0A316VA08_9BASI</name>
<dbReference type="STRING" id="1280837.A0A316VA08"/>
<reference evidence="2 3" key="1">
    <citation type="journal article" date="2018" name="Mol. Biol. Evol.">
        <title>Broad Genomic Sampling Reveals a Smut Pathogenic Ancestry of the Fungal Clade Ustilaginomycotina.</title>
        <authorList>
            <person name="Kijpornyongpan T."/>
            <person name="Mondo S.J."/>
            <person name="Barry K."/>
            <person name="Sandor L."/>
            <person name="Lee J."/>
            <person name="Lipzen A."/>
            <person name="Pangilinan J."/>
            <person name="LaButti K."/>
            <person name="Hainaut M."/>
            <person name="Henrissat B."/>
            <person name="Grigoriev I.V."/>
            <person name="Spatafora J.W."/>
            <person name="Aime M.C."/>
        </authorList>
    </citation>
    <scope>NUCLEOTIDE SEQUENCE [LARGE SCALE GENOMIC DNA]</scope>
    <source>
        <strain evidence="2 3">MCA 3882</strain>
    </source>
</reference>
<dbReference type="InParanoid" id="A0A316VA08"/>
<sequence length="247" mass="28049">MMSEDDETMVLATVMQLRMDIFDSSPKMIKVTSKNYDVAARVAEVLQAHHNYAQQGLVETDFDMDTYTFTYLDESQRERSNVNSWMPDLTKFSDAALRRLNDSIDAEIVAHANNLREEREIRKGEAKDLIVKLQETYPDLDLNAVTIESVAEEEDDTSPATPLRQDSTIDDSGITEIAQSVPSKTMNGSTPANLSSHFKRVGFTNSPETDSQYIYPALPREHRKRKHAMEETEATEDNIGAKRLRRL</sequence>